<evidence type="ECO:0000256" key="1">
    <source>
        <dbReference type="ARBA" id="ARBA00005417"/>
    </source>
</evidence>
<dbReference type="SMART" id="SM00382">
    <property type="entry name" value="AAA"/>
    <property type="match status" value="1"/>
</dbReference>
<gene>
    <name evidence="7" type="ORF">EV186_106302</name>
</gene>
<evidence type="ECO:0000313" key="7">
    <source>
        <dbReference type="EMBL" id="TDP93908.1"/>
    </source>
</evidence>
<accession>A0A4V3CYF1</accession>
<dbReference type="InterPro" id="IPR017871">
    <property type="entry name" value="ABC_transporter-like_CS"/>
</dbReference>
<evidence type="ECO:0000313" key="8">
    <source>
        <dbReference type="Proteomes" id="UP000295444"/>
    </source>
</evidence>
<dbReference type="GO" id="GO:0016887">
    <property type="term" value="F:ATP hydrolysis activity"/>
    <property type="evidence" value="ECO:0007669"/>
    <property type="project" value="InterPro"/>
</dbReference>
<dbReference type="RefSeq" id="WP_133852896.1">
    <property type="nucleotide sequence ID" value="NZ_SNXZ01000006.1"/>
</dbReference>
<dbReference type="OrthoDB" id="9804819at2"/>
<comment type="similarity">
    <text evidence="1">Belongs to the ABC transporter superfamily.</text>
</comment>
<feature type="compositionally biased region" description="Polar residues" evidence="5">
    <location>
        <begin position="339"/>
        <end position="354"/>
    </location>
</feature>
<dbReference type="InterPro" id="IPR003593">
    <property type="entry name" value="AAA+_ATPase"/>
</dbReference>
<keyword evidence="4 7" id="KW-0067">ATP-binding</keyword>
<evidence type="ECO:0000256" key="3">
    <source>
        <dbReference type="ARBA" id="ARBA00022741"/>
    </source>
</evidence>
<dbReference type="GO" id="GO:0005524">
    <property type="term" value="F:ATP binding"/>
    <property type="evidence" value="ECO:0007669"/>
    <property type="project" value="UniProtKB-KW"/>
</dbReference>
<keyword evidence="2" id="KW-0813">Transport</keyword>
<dbReference type="PROSITE" id="PS00211">
    <property type="entry name" value="ABC_TRANSPORTER_1"/>
    <property type="match status" value="1"/>
</dbReference>
<keyword evidence="3" id="KW-0547">Nucleotide-binding</keyword>
<evidence type="ECO:0000256" key="4">
    <source>
        <dbReference type="ARBA" id="ARBA00022840"/>
    </source>
</evidence>
<dbReference type="PROSITE" id="PS50893">
    <property type="entry name" value="ABC_TRANSPORTER_2"/>
    <property type="match status" value="1"/>
</dbReference>
<protein>
    <submittedName>
        <fullName evidence="7">ABC-2 type transport system ATP-binding protein</fullName>
    </submittedName>
</protein>
<comment type="caution">
    <text evidence="7">The sequence shown here is derived from an EMBL/GenBank/DDBJ whole genome shotgun (WGS) entry which is preliminary data.</text>
</comment>
<feature type="region of interest" description="Disordered" evidence="5">
    <location>
        <begin position="301"/>
        <end position="389"/>
    </location>
</feature>
<dbReference type="InterPro" id="IPR003439">
    <property type="entry name" value="ABC_transporter-like_ATP-bd"/>
</dbReference>
<evidence type="ECO:0000256" key="5">
    <source>
        <dbReference type="SAM" id="MobiDB-lite"/>
    </source>
</evidence>
<dbReference type="InterPro" id="IPR027417">
    <property type="entry name" value="P-loop_NTPase"/>
</dbReference>
<feature type="compositionally biased region" description="Pro residues" evidence="5">
    <location>
        <begin position="309"/>
        <end position="320"/>
    </location>
</feature>
<reference evidence="7 8" key="1">
    <citation type="submission" date="2019-03" db="EMBL/GenBank/DDBJ databases">
        <title>Genomic Encyclopedia of Type Strains, Phase IV (KMG-IV): sequencing the most valuable type-strain genomes for metagenomic binning, comparative biology and taxonomic classification.</title>
        <authorList>
            <person name="Goeker M."/>
        </authorList>
    </citation>
    <scope>NUCLEOTIDE SEQUENCE [LARGE SCALE GENOMIC DNA]</scope>
    <source>
        <strain evidence="7 8">DSM 45361</strain>
    </source>
</reference>
<evidence type="ECO:0000256" key="2">
    <source>
        <dbReference type="ARBA" id="ARBA00022448"/>
    </source>
</evidence>
<evidence type="ECO:0000259" key="6">
    <source>
        <dbReference type="PROSITE" id="PS50893"/>
    </source>
</evidence>
<dbReference type="Proteomes" id="UP000295444">
    <property type="component" value="Unassembled WGS sequence"/>
</dbReference>
<organism evidence="7 8">
    <name type="scientific">Labedaea rhizosphaerae</name>
    <dbReference type="NCBI Taxonomy" id="598644"/>
    <lineage>
        <taxon>Bacteria</taxon>
        <taxon>Bacillati</taxon>
        <taxon>Actinomycetota</taxon>
        <taxon>Actinomycetes</taxon>
        <taxon>Pseudonocardiales</taxon>
        <taxon>Pseudonocardiaceae</taxon>
        <taxon>Labedaea</taxon>
    </lineage>
</organism>
<feature type="domain" description="ABC transporter" evidence="6">
    <location>
        <begin position="8"/>
        <end position="233"/>
    </location>
</feature>
<dbReference type="CDD" id="cd03268">
    <property type="entry name" value="ABC_BcrA_bacitracin_resist"/>
    <property type="match status" value="1"/>
</dbReference>
<name>A0A4V3CYF1_LABRH</name>
<dbReference type="PANTHER" id="PTHR43335">
    <property type="entry name" value="ABC TRANSPORTER, ATP-BINDING PROTEIN"/>
    <property type="match status" value="1"/>
</dbReference>
<dbReference type="Pfam" id="PF00005">
    <property type="entry name" value="ABC_tran"/>
    <property type="match status" value="1"/>
</dbReference>
<dbReference type="SUPFAM" id="SSF52540">
    <property type="entry name" value="P-loop containing nucleoside triphosphate hydrolases"/>
    <property type="match status" value="1"/>
</dbReference>
<sequence>MQDGSGRIVVNNLSKTFGRVNAVQNLSFQVEPGSVTGFLGPNGAGKTTTLRMLLGLVTPTAGHATINGQPFNHLGNPGRVVGAVLEAQGFHPKRSARDHLRVYTAAMGLPDQRADEVLHLVGLREASHRSAGAFSLGMKQRLALATALLGDPQVLVLDEPANGLDPEGIAWLRGFLRSFAGSGRTVLVSSHLLAEIEQTIDQVVIISRGQTMFYGKLDDLRGTQQGQVLVEAGNPEALTNALRGAGLTNISPTQHGNRLAVTGATARQIGDLAFQAGTPIYWLQEERADLEQMFFRLTSGQYSGAPLPGQQPPQQLPPQQMPQQMPPQQYQQGTPSGGFPQQGTPSGGFPQQGTPSGGFPQQGYQQPPPPQQQPPQQGWPQQGGWGGNA</sequence>
<keyword evidence="8" id="KW-1185">Reference proteome</keyword>
<dbReference type="PANTHER" id="PTHR43335:SF4">
    <property type="entry name" value="ABC TRANSPORTER, ATP-BINDING PROTEIN"/>
    <property type="match status" value="1"/>
</dbReference>
<feature type="compositionally biased region" description="Low complexity" evidence="5">
    <location>
        <begin position="321"/>
        <end position="333"/>
    </location>
</feature>
<dbReference type="EMBL" id="SNXZ01000006">
    <property type="protein sequence ID" value="TDP93908.1"/>
    <property type="molecule type" value="Genomic_DNA"/>
</dbReference>
<proteinExistence type="inferred from homology"/>
<dbReference type="AlphaFoldDB" id="A0A4V3CYF1"/>
<dbReference type="Gene3D" id="3.40.50.300">
    <property type="entry name" value="P-loop containing nucleotide triphosphate hydrolases"/>
    <property type="match status" value="1"/>
</dbReference>